<name>A0ABN9W1W2_9DINO</name>
<reference evidence="2" key="1">
    <citation type="submission" date="2023-10" db="EMBL/GenBank/DDBJ databases">
        <authorList>
            <person name="Chen Y."/>
            <person name="Shah S."/>
            <person name="Dougan E. K."/>
            <person name="Thang M."/>
            <person name="Chan C."/>
        </authorList>
    </citation>
    <scope>NUCLEOTIDE SEQUENCE [LARGE SCALE GENOMIC DNA]</scope>
</reference>
<gene>
    <name evidence="2" type="ORF">PCOR1329_LOCUS63275</name>
</gene>
<organism evidence="2 3">
    <name type="scientific">Prorocentrum cordatum</name>
    <dbReference type="NCBI Taxonomy" id="2364126"/>
    <lineage>
        <taxon>Eukaryota</taxon>
        <taxon>Sar</taxon>
        <taxon>Alveolata</taxon>
        <taxon>Dinophyceae</taxon>
        <taxon>Prorocentrales</taxon>
        <taxon>Prorocentraceae</taxon>
        <taxon>Prorocentrum</taxon>
    </lineage>
</organism>
<evidence type="ECO:0000313" key="2">
    <source>
        <dbReference type="EMBL" id="CAK0880016.1"/>
    </source>
</evidence>
<feature type="non-terminal residue" evidence="2">
    <location>
        <position position="1"/>
    </location>
</feature>
<evidence type="ECO:0000313" key="3">
    <source>
        <dbReference type="Proteomes" id="UP001189429"/>
    </source>
</evidence>
<keyword evidence="3" id="KW-1185">Reference proteome</keyword>
<evidence type="ECO:0000256" key="1">
    <source>
        <dbReference type="SAM" id="MobiDB-lite"/>
    </source>
</evidence>
<accession>A0ABN9W1W2</accession>
<proteinExistence type="predicted"/>
<feature type="compositionally biased region" description="Polar residues" evidence="1">
    <location>
        <begin position="15"/>
        <end position="29"/>
    </location>
</feature>
<protein>
    <submittedName>
        <fullName evidence="2">Uncharacterized protein</fullName>
    </submittedName>
</protein>
<sequence>QAVSDDGSAKAEVLSQPTSPRLESSQQRQGWRAGRSQHVVFAKVDREKHQTLIREALACLQGKEYVEAGRLVQHLKDTLGDELLNAVKKPLGGKGWVKLALEVEPRIEQVDVPGKGEPCFRLARGRVPHRSSL</sequence>
<dbReference type="Proteomes" id="UP001189429">
    <property type="component" value="Unassembled WGS sequence"/>
</dbReference>
<comment type="caution">
    <text evidence="2">The sequence shown here is derived from an EMBL/GenBank/DDBJ whole genome shotgun (WGS) entry which is preliminary data.</text>
</comment>
<feature type="region of interest" description="Disordered" evidence="1">
    <location>
        <begin position="1"/>
        <end position="34"/>
    </location>
</feature>
<dbReference type="EMBL" id="CAUYUJ010018029">
    <property type="protein sequence ID" value="CAK0880016.1"/>
    <property type="molecule type" value="Genomic_DNA"/>
</dbReference>